<feature type="domain" description="Polysaccharide pyruvyl transferase" evidence="1">
    <location>
        <begin position="161"/>
        <end position="305"/>
    </location>
</feature>
<evidence type="ECO:0000259" key="1">
    <source>
        <dbReference type="Pfam" id="PF04230"/>
    </source>
</evidence>
<protein>
    <submittedName>
        <fullName evidence="2">Polysaccharide pyruvyl transferase</fullName>
    </submittedName>
</protein>
<proteinExistence type="predicted"/>
<accession>A0A481Z3C6</accession>
<sequence>MDKSNNALELSKILLEYYHNGKLFGRSMSNESSSTDKLPSTDELDHQNMRKICIILDECLIATWWLNHKDISYKCAKIIEENIYNCSLGHKQQNIINNLKFHNININIVDGAMYQSTSHNYGDAISQYLFEKLFKVKINIIDAPQNNKNYITMGSICYMSNEQSIIWGSGFIKKEDSMKKARNILCVRGPLTRAKMIIDSIPCPSIYGDPALLLPLVHHYDEIKIKHKYCIIPHYIDKTHSIFNSFKNDIYTDKHSNEFLFADIDTGNNLEYLLKCISKCEIVISSSLHGIIIAAAYKKPCIWIKLSDGTIGGTFKFYDFLYSVGYEGIDKRLDLSHVKSLSDIDHTEILFENHIIDIDRDELFNRGMDLLNSNPFISENDHDNRLNELKDKWNDYIYKNNEK</sequence>
<organism evidence="2">
    <name type="scientific">Pithovirus LCPAC101</name>
    <dbReference type="NCBI Taxonomy" id="2506586"/>
    <lineage>
        <taxon>Viruses</taxon>
        <taxon>Pithoviruses</taxon>
    </lineage>
</organism>
<keyword evidence="2" id="KW-0808">Transferase</keyword>
<dbReference type="GO" id="GO:0016740">
    <property type="term" value="F:transferase activity"/>
    <property type="evidence" value="ECO:0007669"/>
    <property type="project" value="UniProtKB-KW"/>
</dbReference>
<evidence type="ECO:0000313" key="2">
    <source>
        <dbReference type="EMBL" id="QBK90025.1"/>
    </source>
</evidence>
<gene>
    <name evidence="2" type="ORF">LCPAC101_03100</name>
</gene>
<dbReference type="EMBL" id="MK500455">
    <property type="protein sequence ID" value="QBK90025.1"/>
    <property type="molecule type" value="Genomic_DNA"/>
</dbReference>
<reference evidence="2" key="1">
    <citation type="journal article" date="2019" name="MBio">
        <title>Virus Genomes from Deep Sea Sediments Expand the Ocean Megavirome and Support Independent Origins of Viral Gigantism.</title>
        <authorList>
            <person name="Backstrom D."/>
            <person name="Yutin N."/>
            <person name="Jorgensen S.L."/>
            <person name="Dharamshi J."/>
            <person name="Homa F."/>
            <person name="Zaremba-Niedwiedzka K."/>
            <person name="Spang A."/>
            <person name="Wolf Y.I."/>
            <person name="Koonin E.V."/>
            <person name="Ettema T.J."/>
        </authorList>
    </citation>
    <scope>NUCLEOTIDE SEQUENCE</scope>
</reference>
<name>A0A481Z3C6_9VIRU</name>
<dbReference type="Pfam" id="PF04230">
    <property type="entry name" value="PS_pyruv_trans"/>
    <property type="match status" value="1"/>
</dbReference>
<dbReference type="InterPro" id="IPR007345">
    <property type="entry name" value="Polysacch_pyruvyl_Trfase"/>
</dbReference>